<dbReference type="PANTHER" id="PTHR32552:SF89">
    <property type="entry name" value="CATECHOLATE SIDEROPHORE RECEPTOR FIU"/>
    <property type="match status" value="1"/>
</dbReference>
<evidence type="ECO:0000256" key="1">
    <source>
        <dbReference type="ARBA" id="ARBA00004571"/>
    </source>
</evidence>
<dbReference type="RefSeq" id="WP_015046720.1">
    <property type="nucleotide sequence ID" value="NC_018868.3"/>
</dbReference>
<keyword evidence="7" id="KW-0408">Iron</keyword>
<evidence type="ECO:0000256" key="2">
    <source>
        <dbReference type="ARBA" id="ARBA00022448"/>
    </source>
</evidence>
<dbReference type="InterPro" id="IPR039426">
    <property type="entry name" value="TonB-dep_rcpt-like"/>
</dbReference>
<dbReference type="SUPFAM" id="SSF56935">
    <property type="entry name" value="Porins"/>
    <property type="match status" value="1"/>
</dbReference>
<keyword evidence="18" id="KW-1185">Reference proteome</keyword>
<dbReference type="Pfam" id="PF00593">
    <property type="entry name" value="TonB_dep_Rec_b-barrel"/>
    <property type="match status" value="1"/>
</dbReference>
<feature type="chain" id="PRO_5003880124" evidence="14">
    <location>
        <begin position="23"/>
        <end position="690"/>
    </location>
</feature>
<dbReference type="Pfam" id="PF07715">
    <property type="entry name" value="Plug"/>
    <property type="match status" value="1"/>
</dbReference>
<evidence type="ECO:0000313" key="18">
    <source>
        <dbReference type="Proteomes" id="UP000000466"/>
    </source>
</evidence>
<dbReference type="Gene3D" id="2.40.170.20">
    <property type="entry name" value="TonB-dependent receptor, beta-barrel domain"/>
    <property type="match status" value="1"/>
</dbReference>
<evidence type="ECO:0000256" key="3">
    <source>
        <dbReference type="ARBA" id="ARBA00022452"/>
    </source>
</evidence>
<evidence type="ECO:0000259" key="16">
    <source>
        <dbReference type="Pfam" id="PF07715"/>
    </source>
</evidence>
<dbReference type="Proteomes" id="UP000000466">
    <property type="component" value="Chromosome"/>
</dbReference>
<evidence type="ECO:0000256" key="5">
    <source>
        <dbReference type="ARBA" id="ARBA00022692"/>
    </source>
</evidence>
<comment type="subcellular location">
    <subcellularLocation>
        <location evidence="1 12">Cell outer membrane</location>
        <topology evidence="1 12">Multi-pass membrane protein</topology>
    </subcellularLocation>
</comment>
<accession>K4KX78</accession>
<keyword evidence="10 12" id="KW-0472">Membrane</keyword>
<organism evidence="17 18">
    <name type="scientific">Simiduia agarivorans (strain DSM 21679 / JCM 13881 / BCRC 17597 / SA1)</name>
    <dbReference type="NCBI Taxonomy" id="1117647"/>
    <lineage>
        <taxon>Bacteria</taxon>
        <taxon>Pseudomonadati</taxon>
        <taxon>Pseudomonadota</taxon>
        <taxon>Gammaproteobacteria</taxon>
        <taxon>Cellvibrionales</taxon>
        <taxon>Cellvibrionaceae</taxon>
        <taxon>Simiduia</taxon>
    </lineage>
</organism>
<dbReference type="InterPro" id="IPR000531">
    <property type="entry name" value="Beta-barrel_TonB"/>
</dbReference>
<comment type="similarity">
    <text evidence="12 13">Belongs to the TonB-dependent receptor family.</text>
</comment>
<keyword evidence="2 12" id="KW-0813">Transport</keyword>
<keyword evidence="11 12" id="KW-0998">Cell outer membrane</keyword>
<evidence type="ECO:0000256" key="14">
    <source>
        <dbReference type="SAM" id="SignalP"/>
    </source>
</evidence>
<keyword evidence="4" id="KW-0410">Iron transport</keyword>
<evidence type="ECO:0000256" key="10">
    <source>
        <dbReference type="ARBA" id="ARBA00023136"/>
    </source>
</evidence>
<evidence type="ECO:0000256" key="11">
    <source>
        <dbReference type="ARBA" id="ARBA00023237"/>
    </source>
</evidence>
<keyword evidence="17" id="KW-0675">Receptor</keyword>
<proteinExistence type="inferred from homology"/>
<keyword evidence="9 13" id="KW-0798">TonB box</keyword>
<dbReference type="GO" id="GO:0009279">
    <property type="term" value="C:cell outer membrane"/>
    <property type="evidence" value="ECO:0007669"/>
    <property type="project" value="UniProtKB-SubCell"/>
</dbReference>
<evidence type="ECO:0000256" key="13">
    <source>
        <dbReference type="RuleBase" id="RU003357"/>
    </source>
</evidence>
<dbReference type="GO" id="GO:0015344">
    <property type="term" value="F:siderophore uptake transmembrane transporter activity"/>
    <property type="evidence" value="ECO:0007669"/>
    <property type="project" value="TreeGrafter"/>
</dbReference>
<dbReference type="OrthoDB" id="9760620at2"/>
<dbReference type="InterPro" id="IPR012910">
    <property type="entry name" value="Plug_dom"/>
</dbReference>
<evidence type="ECO:0000256" key="9">
    <source>
        <dbReference type="ARBA" id="ARBA00023077"/>
    </source>
</evidence>
<gene>
    <name evidence="17" type="ordered locus">M5M_06760</name>
</gene>
<keyword evidence="5 12" id="KW-0812">Transmembrane</keyword>
<feature type="domain" description="TonB-dependent receptor plug" evidence="16">
    <location>
        <begin position="40"/>
        <end position="151"/>
    </location>
</feature>
<evidence type="ECO:0000256" key="8">
    <source>
        <dbReference type="ARBA" id="ARBA00023065"/>
    </source>
</evidence>
<dbReference type="PANTHER" id="PTHR32552">
    <property type="entry name" value="FERRICHROME IRON RECEPTOR-RELATED"/>
    <property type="match status" value="1"/>
</dbReference>
<dbReference type="Gene3D" id="2.170.130.10">
    <property type="entry name" value="TonB-dependent receptor, plug domain"/>
    <property type="match status" value="1"/>
</dbReference>
<feature type="signal peptide" evidence="14">
    <location>
        <begin position="1"/>
        <end position="22"/>
    </location>
</feature>
<sequence length="690" mass="76031">MKSFLPCLAMATAIAIALPSDAAESLETLTVIASREVQSLNDLAASVSVVTHDDIALVSAVHVNESLTRVPGVWVSRGNGQEHLTAIRSPVLTGAGSCGAFAITEDGVAVRATGFCNVNQLFDINTEQAGQIDVLRGPGTVLYGSDAQHGVINVVSLAPASQPETLMGLEAGPDQYARLTFSHSNRQGEHAYRVSANGAHDEGYKDDSGFDQQKLTARHDWHGGDTRVKTLFSLNNLNQETAGYVVGKDAYKDPERKRENPNPEAFRDVKSARIQSQISYTLDNDSQLLITPYARINEMQFLMHFLPGTPLEQNGHQSVGLQSAWFSSLSDTARLTTGVDLEYTEGWLKQSQAVGFSSFPAGKQYDYTVDGLLAAGFASVDLAFSPATELTTGLRYEWLQYDYHNRMISGDTAEDGSQCVNGFTGAVGCRYTRPEDSVNRFGNLSANLGLLHKFNDQQALFVRLAQGKRAPQATEMYRLQNGQMQADLASERILSAEIGLRGQWESLRYSLAAFQMNKANVMFQNADRLYLAGGETAHQGIEYDLQWMLNDTWDLAAAGTFAKHEYRSDVSAPGSDDELQTRGNRIVSAPDQMHSLRLGWQLADKARAELEWLIMGSYYTDLANEHDYEGHNLLTLRTHYQLSSSISVGARIKNLTNTDYAERADYSAFGGDRYFIGEPRALYADIRMRW</sequence>
<evidence type="ECO:0000256" key="6">
    <source>
        <dbReference type="ARBA" id="ARBA00022729"/>
    </source>
</evidence>
<evidence type="ECO:0000256" key="4">
    <source>
        <dbReference type="ARBA" id="ARBA00022496"/>
    </source>
</evidence>
<dbReference type="KEGG" id="saga:M5M_06760"/>
<dbReference type="STRING" id="1117647.M5M_06760"/>
<evidence type="ECO:0000313" key="17">
    <source>
        <dbReference type="EMBL" id="AFU98547.1"/>
    </source>
</evidence>
<dbReference type="InterPro" id="IPR037066">
    <property type="entry name" value="Plug_dom_sf"/>
</dbReference>
<reference evidence="17 18" key="1">
    <citation type="journal article" date="2013" name="Genome Announc.">
        <title>Complete genome sequence of Simiduia agarivorans SA1(T), a marine bacterium able to degrade a variety of polysaccharides.</title>
        <authorList>
            <person name="Lin S.Y."/>
            <person name="Shieh W.Y."/>
            <person name="Chen J.S."/>
            <person name="Tang S.L."/>
        </authorList>
    </citation>
    <scope>NUCLEOTIDE SEQUENCE [LARGE SCALE GENOMIC DNA]</scope>
    <source>
        <strain evidence="18">DSM 21679 / JCM 13881 / BCRC 17597 / SA1</strain>
    </source>
</reference>
<evidence type="ECO:0000259" key="15">
    <source>
        <dbReference type="Pfam" id="PF00593"/>
    </source>
</evidence>
<protein>
    <submittedName>
        <fullName evidence="17">TonB-dependent receptor</fullName>
    </submittedName>
</protein>
<keyword evidence="8" id="KW-0406">Ion transport</keyword>
<dbReference type="EMBL" id="CP003746">
    <property type="protein sequence ID" value="AFU98547.1"/>
    <property type="molecule type" value="Genomic_DNA"/>
</dbReference>
<evidence type="ECO:0000256" key="12">
    <source>
        <dbReference type="PROSITE-ProRule" id="PRU01360"/>
    </source>
</evidence>
<dbReference type="HOGENOM" id="CLU_008287_18_3_6"/>
<dbReference type="PROSITE" id="PS52016">
    <property type="entry name" value="TONB_DEPENDENT_REC_3"/>
    <property type="match status" value="1"/>
</dbReference>
<feature type="domain" description="TonB-dependent receptor-like beta-barrel" evidence="15">
    <location>
        <begin position="218"/>
        <end position="655"/>
    </location>
</feature>
<keyword evidence="3 12" id="KW-1134">Transmembrane beta strand</keyword>
<name>K4KX78_SIMAS</name>
<keyword evidence="6 14" id="KW-0732">Signal</keyword>
<dbReference type="eggNOG" id="COG4206">
    <property type="taxonomic scope" value="Bacteria"/>
</dbReference>
<dbReference type="AlphaFoldDB" id="K4KX78"/>
<dbReference type="InterPro" id="IPR036942">
    <property type="entry name" value="Beta-barrel_TonB_sf"/>
</dbReference>
<evidence type="ECO:0000256" key="7">
    <source>
        <dbReference type="ARBA" id="ARBA00023004"/>
    </source>
</evidence>